<feature type="transmembrane region" description="Helical" evidence="5">
    <location>
        <begin position="117"/>
        <end position="138"/>
    </location>
</feature>
<feature type="transmembrane region" description="Helical" evidence="5">
    <location>
        <begin position="89"/>
        <end position="111"/>
    </location>
</feature>
<feature type="transmembrane region" description="Helical" evidence="5">
    <location>
        <begin position="192"/>
        <end position="211"/>
    </location>
</feature>
<dbReference type="InterPro" id="IPR006153">
    <property type="entry name" value="Cation/H_exchanger_TM"/>
</dbReference>
<dbReference type="Proteomes" id="UP000245293">
    <property type="component" value="Unassembled WGS sequence"/>
</dbReference>
<reference evidence="8" key="1">
    <citation type="submission" date="2018-05" db="EMBL/GenBank/DDBJ databases">
        <authorList>
            <person name="Du Z."/>
            <person name="Wang X."/>
        </authorList>
    </citation>
    <scope>NUCLEOTIDE SEQUENCE [LARGE SCALE GENOMIC DNA]</scope>
    <source>
        <strain evidence="8">WDS4C29</strain>
    </source>
</reference>
<dbReference type="PANTHER" id="PTHR43021">
    <property type="entry name" value="NA(+)/H(+) ANTIPORTER-RELATED"/>
    <property type="match status" value="1"/>
</dbReference>
<keyword evidence="2 5" id="KW-0812">Transmembrane</keyword>
<accession>A0A2V1P6P0</accession>
<evidence type="ECO:0000313" key="8">
    <source>
        <dbReference type="Proteomes" id="UP000245293"/>
    </source>
</evidence>
<feature type="domain" description="Cation/H+ exchanger transmembrane" evidence="6">
    <location>
        <begin position="13"/>
        <end position="370"/>
    </location>
</feature>
<proteinExistence type="predicted"/>
<evidence type="ECO:0000256" key="1">
    <source>
        <dbReference type="ARBA" id="ARBA00004141"/>
    </source>
</evidence>
<dbReference type="InterPro" id="IPR038770">
    <property type="entry name" value="Na+/solute_symporter_sf"/>
</dbReference>
<dbReference type="GO" id="GO:0015297">
    <property type="term" value="F:antiporter activity"/>
    <property type="evidence" value="ECO:0007669"/>
    <property type="project" value="InterPro"/>
</dbReference>
<gene>
    <name evidence="7" type="ORF">DFK10_02720</name>
</gene>
<dbReference type="OrthoDB" id="9778229at2"/>
<dbReference type="RefSeq" id="WP_109386322.1">
    <property type="nucleotide sequence ID" value="NZ_QETF01000002.1"/>
</dbReference>
<sequence>MTPEIVILALGILFLAGLALDAVGHAVHVPRVTLLILLGVLVGPPGLDWLPIDIHSAHEVLAPTALTMVAFLMGGSLDRGTLAAQGRSILVLSVALVVVTATVVGLGLWAVGLPLTAALLLAGISTATAPAATLDVIRQAGAQNTAFGKLLTGIVAIDDAWGLLAFSLLLTLAATAGGNGDAQVLAHAGYEIGGAVLLGLAIGLPGAVLSGRVKPGEPTLIEALGLVFLLAGLAMLLEVSFLIAGMTAGALIANIARHHDRPFHEIERIEWPFLLLFFVMAGASLDISALLAAGWAGLAYMVLRVTGRLLGGGLAGPAAGLNVTRGTRTAAALLPQAGVAVGMALVAAERFPQMGEIVLAVTIASTVVFEVAGPPLTQWALAKENRPDG</sequence>
<dbReference type="EMBL" id="QETF01000002">
    <property type="protein sequence ID" value="PWG18183.1"/>
    <property type="molecule type" value="Genomic_DNA"/>
</dbReference>
<comment type="subcellular location">
    <subcellularLocation>
        <location evidence="1">Membrane</location>
        <topology evidence="1">Multi-pass membrane protein</topology>
    </subcellularLocation>
</comment>
<dbReference type="GO" id="GO:1902600">
    <property type="term" value="P:proton transmembrane transport"/>
    <property type="evidence" value="ECO:0007669"/>
    <property type="project" value="InterPro"/>
</dbReference>
<evidence type="ECO:0000256" key="4">
    <source>
        <dbReference type="ARBA" id="ARBA00023136"/>
    </source>
</evidence>
<protein>
    <submittedName>
        <fullName evidence="7">Sodium:proton antiporter</fullName>
    </submittedName>
</protein>
<comment type="caution">
    <text evidence="7">The sequence shown here is derived from an EMBL/GenBank/DDBJ whole genome shotgun (WGS) entry which is preliminary data.</text>
</comment>
<evidence type="ECO:0000259" key="6">
    <source>
        <dbReference type="Pfam" id="PF00999"/>
    </source>
</evidence>
<evidence type="ECO:0000256" key="2">
    <source>
        <dbReference type="ARBA" id="ARBA00022692"/>
    </source>
</evidence>
<dbReference type="PANTHER" id="PTHR43021:SF2">
    <property type="entry name" value="CATION_H+ EXCHANGER DOMAIN-CONTAINING PROTEIN"/>
    <property type="match status" value="1"/>
</dbReference>
<evidence type="ECO:0000256" key="3">
    <source>
        <dbReference type="ARBA" id="ARBA00022989"/>
    </source>
</evidence>
<keyword evidence="4 5" id="KW-0472">Membrane</keyword>
<feature type="transmembrane region" description="Helical" evidence="5">
    <location>
        <begin position="60"/>
        <end position="77"/>
    </location>
</feature>
<feature type="transmembrane region" description="Helical" evidence="5">
    <location>
        <begin position="223"/>
        <end position="253"/>
    </location>
</feature>
<feature type="transmembrane region" description="Helical" evidence="5">
    <location>
        <begin position="273"/>
        <end position="303"/>
    </location>
</feature>
<evidence type="ECO:0000313" key="7">
    <source>
        <dbReference type="EMBL" id="PWG18183.1"/>
    </source>
</evidence>
<dbReference type="Gene3D" id="1.20.1530.20">
    <property type="match status" value="1"/>
</dbReference>
<name>A0A2V1P6P0_9RHOB</name>
<keyword evidence="8" id="KW-1185">Reference proteome</keyword>
<dbReference type="GO" id="GO:0016020">
    <property type="term" value="C:membrane"/>
    <property type="evidence" value="ECO:0007669"/>
    <property type="project" value="UniProtKB-SubCell"/>
</dbReference>
<dbReference type="Pfam" id="PF00999">
    <property type="entry name" value="Na_H_Exchanger"/>
    <property type="match status" value="1"/>
</dbReference>
<dbReference type="AlphaFoldDB" id="A0A2V1P6P0"/>
<feature type="transmembrane region" description="Helical" evidence="5">
    <location>
        <begin position="150"/>
        <end position="172"/>
    </location>
</feature>
<keyword evidence="3 5" id="KW-1133">Transmembrane helix</keyword>
<evidence type="ECO:0000256" key="5">
    <source>
        <dbReference type="SAM" id="Phobius"/>
    </source>
</evidence>
<organism evidence="7 8">
    <name type="scientific">Salibaculum griseiflavum</name>
    <dbReference type="NCBI Taxonomy" id="1914409"/>
    <lineage>
        <taxon>Bacteria</taxon>
        <taxon>Pseudomonadati</taxon>
        <taxon>Pseudomonadota</taxon>
        <taxon>Alphaproteobacteria</taxon>
        <taxon>Rhodobacterales</taxon>
        <taxon>Roseobacteraceae</taxon>
        <taxon>Salibaculum</taxon>
    </lineage>
</organism>